<keyword evidence="2" id="KW-0812">Transmembrane</keyword>
<keyword evidence="3" id="KW-0732">Signal</keyword>
<feature type="signal peptide" evidence="3">
    <location>
        <begin position="1"/>
        <end position="23"/>
    </location>
</feature>
<proteinExistence type="predicted"/>
<dbReference type="NCBIfam" id="TIGR01167">
    <property type="entry name" value="LPXTG_anchor"/>
    <property type="match status" value="1"/>
</dbReference>
<name>A0A2S1T331_9ACTN</name>
<dbReference type="Proteomes" id="UP000244900">
    <property type="component" value="Chromosome"/>
</dbReference>
<protein>
    <recommendedName>
        <fullName evidence="6">Peptidase</fullName>
    </recommendedName>
</protein>
<dbReference type="OrthoDB" id="4327874at2"/>
<feature type="chain" id="PRO_5015608296" description="Peptidase" evidence="3">
    <location>
        <begin position="24"/>
        <end position="452"/>
    </location>
</feature>
<feature type="transmembrane region" description="Helical" evidence="2">
    <location>
        <begin position="422"/>
        <end position="443"/>
    </location>
</feature>
<feature type="compositionally biased region" description="Low complexity" evidence="1">
    <location>
        <begin position="378"/>
        <end position="412"/>
    </location>
</feature>
<evidence type="ECO:0000313" key="5">
    <source>
        <dbReference type="Proteomes" id="UP000244900"/>
    </source>
</evidence>
<evidence type="ECO:0000256" key="3">
    <source>
        <dbReference type="SAM" id="SignalP"/>
    </source>
</evidence>
<dbReference type="AlphaFoldDB" id="A0A2S1T331"/>
<evidence type="ECO:0000256" key="1">
    <source>
        <dbReference type="SAM" id="MobiDB-lite"/>
    </source>
</evidence>
<evidence type="ECO:0000313" key="4">
    <source>
        <dbReference type="EMBL" id="AWI33051.1"/>
    </source>
</evidence>
<keyword evidence="5" id="KW-1185">Reference proteome</keyword>
<organism evidence="4 5">
    <name type="scientific">Streptomyces tirandamycinicus</name>
    <dbReference type="NCBI Taxonomy" id="2174846"/>
    <lineage>
        <taxon>Bacteria</taxon>
        <taxon>Bacillati</taxon>
        <taxon>Actinomycetota</taxon>
        <taxon>Actinomycetes</taxon>
        <taxon>Kitasatosporales</taxon>
        <taxon>Streptomycetaceae</taxon>
        <taxon>Streptomyces</taxon>
    </lineage>
</organism>
<dbReference type="KEGG" id="stir:DDW44_14600"/>
<sequence length="452" mass="44750">MATAVAAAVTTPAVLFGATPALADATPRAAASAPGAAVSTPATAEDALRHAGELRGSALAGKTPSGVHSAEVAAAPSVEELEKAAAQAQKAYDDAVAAAEAALAAVEAALSDDFPLTVAARAAAKEAAEAAAAKTEADKALADAEAALAALPETAGPEQRAAAEKAVADAAAAAGTAEAARAAADEKAKQAGKARDDARVAALREWGEAGEAEKKALDGKKVADKALADALKDREPEPCVPESELTATLSGLPAEITAGSSVEMKLRITNDTGKTLDEVWPFVYFHGIEKGGYAPIDEHLRVEWARAGQTWTDAADDYSAGSVSPLKDGAHADITLRLTVDADTPSAAGVAFIAADYVNEDGSCGGSPELTPYDFEVTAEPTPSASPSSSAGTGTGTQTQTTTTQPLATTSGSLAATGSSAALPQLAAAGAAVALGAGAVFAARRRKAGSAS</sequence>
<gene>
    <name evidence="4" type="ORF">DDW44_14600</name>
</gene>
<accession>A0A2S1T331</accession>
<keyword evidence="2" id="KW-1133">Transmembrane helix</keyword>
<reference evidence="4 5" key="1">
    <citation type="submission" date="2018-05" db="EMBL/GenBank/DDBJ databases">
        <title>Complete genome sequence of sponge-derived Streptomyces sp. HNM0039.</title>
        <authorList>
            <person name="Huang X."/>
            <person name="Zhou S."/>
        </authorList>
    </citation>
    <scope>NUCLEOTIDE SEQUENCE [LARGE SCALE GENOMIC DNA]</scope>
    <source>
        <strain evidence="4 5">HNM0039</strain>
    </source>
</reference>
<feature type="region of interest" description="Disordered" evidence="1">
    <location>
        <begin position="368"/>
        <end position="412"/>
    </location>
</feature>
<evidence type="ECO:0000256" key="2">
    <source>
        <dbReference type="SAM" id="Phobius"/>
    </source>
</evidence>
<evidence type="ECO:0008006" key="6">
    <source>
        <dbReference type="Google" id="ProtNLM"/>
    </source>
</evidence>
<dbReference type="EMBL" id="CP029188">
    <property type="protein sequence ID" value="AWI33051.1"/>
    <property type="molecule type" value="Genomic_DNA"/>
</dbReference>
<keyword evidence="2" id="KW-0472">Membrane</keyword>